<sequence>MTHEPRDLTRWNRAGLAKFDYVDGNAAVFLERLRAALIAKFLRGVPDDAPGRDADFWFHLLRDADHPMPDAGVWDGYTKAMDWTDLARGLAADTENRATRNRRLVRNYNAQSDDYAAEIMRAFARATHVLAGYTDAYMNESYLGTATQWDSLHKLGQMVNYAPVPGASAFADVALLLKPGVGTQTIHAGLGMSAPPAGGGAPLVFETLSDLICHPDLNAVRQRRWNVNRNLFHANTLTEWALSGKKPPAPGDVVALVPGKLTEPSAKGLRINKTRTTPNPDFLKIATETDPDGTWRKGYADMWYAPDQTATGIPVSFGTVTFVTVDEPGRFTPGNLVEVRRPDETVVAVIAAVVENRIGVDLGVIHKDVDALRPLIPYDFKPGYVDTALNVDKIFFNAGGTVSVELMDKTNFVAPSSVETGAVFAAEGIFALRFRAPVSTTYAGALNLEADFVSVTGADYPPKVSAILSNPSATVGFLGKPPKLLTEGSYFVAHYPDGELAALRVRGVRKDKNQYWVHFNSKITHPHEKTTFFGPMTQVIRPRDHDRNMDPILDDEGKIVLLVQSEAAKALIRQGRQVIIEDMRETGNGSVLATVDAVNAVSKFTEVDKGERDQVEVRFSGNSSDFGKFVTGWTVFRFNTAPIGHGETKPGKTLGSGNGEKPRQTLPFDVKGVSFSPDPTTSTGVRPDITVTVDGDPWDHADLTDATAEDTPRYSVRPCEDGTLDIVFRRRLPSGRNNIRVSRYRVGHGAVGNAIGPRAITKPKSKHPHVDGIVQPFAATGGADREETDTIRQNAGASIAANNRAVSLQDFTRLTRRHASVWDARAEQVVRPGRAELVRITVVPANGAPLDTALTKTLKTFVADKALPGTTLEFQGFSQLPMTIDATLRIDTTRYLEQDIREAAEAALINAFALKNRQLGQAFYVAKVLATLEQVSGVETAQATIAVKAGTTTTPDQLFKSRTGALRAVYPRATQVCLLAALSDITLTITGLTQ</sequence>
<evidence type="ECO:0000313" key="3">
    <source>
        <dbReference type="Proteomes" id="UP000318590"/>
    </source>
</evidence>
<feature type="region of interest" description="Disordered" evidence="1">
    <location>
        <begin position="644"/>
        <end position="689"/>
    </location>
</feature>
<reference evidence="2 3" key="1">
    <citation type="submission" date="2019-06" db="EMBL/GenBank/DDBJ databases">
        <title>Paenimaribius caenipelagi gen. nov., sp. nov., isolated from a tidal flat.</title>
        <authorList>
            <person name="Yoon J.-H."/>
        </authorList>
    </citation>
    <scope>NUCLEOTIDE SEQUENCE [LARGE SCALE GENOMIC DNA]</scope>
    <source>
        <strain evidence="2 3">JBTF-M29</strain>
    </source>
</reference>
<proteinExistence type="predicted"/>
<dbReference type="Proteomes" id="UP000318590">
    <property type="component" value="Unassembled WGS sequence"/>
</dbReference>
<keyword evidence="3" id="KW-1185">Reference proteome</keyword>
<organism evidence="2 3">
    <name type="scientific">Palleronia caenipelagi</name>
    <dbReference type="NCBI Taxonomy" id="2489174"/>
    <lineage>
        <taxon>Bacteria</taxon>
        <taxon>Pseudomonadati</taxon>
        <taxon>Pseudomonadota</taxon>
        <taxon>Alphaproteobacteria</taxon>
        <taxon>Rhodobacterales</taxon>
        <taxon>Roseobacteraceae</taxon>
        <taxon>Palleronia</taxon>
    </lineage>
</organism>
<dbReference type="OrthoDB" id="266253at2"/>
<protein>
    <submittedName>
        <fullName evidence="2">Uncharacterized protein</fullName>
    </submittedName>
</protein>
<name>A0A547PPQ5_9RHOB</name>
<accession>A0A547PPQ5</accession>
<dbReference type="AlphaFoldDB" id="A0A547PPQ5"/>
<dbReference type="EMBL" id="VFSV01000031">
    <property type="protein sequence ID" value="TRD16105.1"/>
    <property type="molecule type" value="Genomic_DNA"/>
</dbReference>
<evidence type="ECO:0000256" key="1">
    <source>
        <dbReference type="SAM" id="MobiDB-lite"/>
    </source>
</evidence>
<evidence type="ECO:0000313" key="2">
    <source>
        <dbReference type="EMBL" id="TRD16105.1"/>
    </source>
</evidence>
<comment type="caution">
    <text evidence="2">The sequence shown here is derived from an EMBL/GenBank/DDBJ whole genome shotgun (WGS) entry which is preliminary data.</text>
</comment>
<gene>
    <name evidence="2" type="ORF">FEV53_14570</name>
</gene>